<evidence type="ECO:0000256" key="1">
    <source>
        <dbReference type="SAM" id="SignalP"/>
    </source>
</evidence>
<dbReference type="InterPro" id="IPR008969">
    <property type="entry name" value="CarboxyPept-like_regulatory"/>
</dbReference>
<dbReference type="EMBL" id="PVYX01000001">
    <property type="protein sequence ID" value="PRX57822.1"/>
    <property type="molecule type" value="Genomic_DNA"/>
</dbReference>
<organism evidence="2 3">
    <name type="scientific">Flagellimonas meridianipacifica</name>
    <dbReference type="NCBI Taxonomy" id="1080225"/>
    <lineage>
        <taxon>Bacteria</taxon>
        <taxon>Pseudomonadati</taxon>
        <taxon>Bacteroidota</taxon>
        <taxon>Flavobacteriia</taxon>
        <taxon>Flavobacteriales</taxon>
        <taxon>Flavobacteriaceae</taxon>
        <taxon>Flagellimonas</taxon>
    </lineage>
</organism>
<dbReference type="Proteomes" id="UP000237640">
    <property type="component" value="Unassembled WGS sequence"/>
</dbReference>
<dbReference type="SUPFAM" id="SSF49464">
    <property type="entry name" value="Carboxypeptidase regulatory domain-like"/>
    <property type="match status" value="1"/>
</dbReference>
<dbReference type="Gene3D" id="2.60.40.1120">
    <property type="entry name" value="Carboxypeptidase-like, regulatory domain"/>
    <property type="match status" value="1"/>
</dbReference>
<gene>
    <name evidence="2" type="ORF">CLV81_1835</name>
</gene>
<feature type="signal peptide" evidence="1">
    <location>
        <begin position="1"/>
        <end position="20"/>
    </location>
</feature>
<keyword evidence="2" id="KW-0645">Protease</keyword>
<dbReference type="AlphaFoldDB" id="A0A2T0MJR5"/>
<reference evidence="2 3" key="1">
    <citation type="submission" date="2018-03" db="EMBL/GenBank/DDBJ databases">
        <title>Genomic Encyclopedia of Archaeal and Bacterial Type Strains, Phase II (KMG-II): from individual species to whole genera.</title>
        <authorList>
            <person name="Goeker M."/>
        </authorList>
    </citation>
    <scope>NUCLEOTIDE SEQUENCE [LARGE SCALE GENOMIC DNA]</scope>
    <source>
        <strain evidence="2 3">DSM 25027</strain>
    </source>
</reference>
<feature type="chain" id="PRO_5015616959" evidence="1">
    <location>
        <begin position="21"/>
        <end position="894"/>
    </location>
</feature>
<dbReference type="OrthoDB" id="603275at2"/>
<evidence type="ECO:0000313" key="2">
    <source>
        <dbReference type="EMBL" id="PRX57822.1"/>
    </source>
</evidence>
<dbReference type="GO" id="GO:0004180">
    <property type="term" value="F:carboxypeptidase activity"/>
    <property type="evidence" value="ECO:0007669"/>
    <property type="project" value="UniProtKB-KW"/>
</dbReference>
<name>A0A2T0MJR5_9FLAO</name>
<protein>
    <submittedName>
        <fullName evidence="2">Carboxypeptidase-like protein</fullName>
    </submittedName>
</protein>
<keyword evidence="2" id="KW-0121">Carboxypeptidase</keyword>
<proteinExistence type="predicted"/>
<keyword evidence="2" id="KW-0378">Hydrolase</keyword>
<comment type="caution">
    <text evidence="2">The sequence shown here is derived from an EMBL/GenBank/DDBJ whole genome shotgun (WGS) entry which is preliminary data.</text>
</comment>
<keyword evidence="3" id="KW-1185">Reference proteome</keyword>
<dbReference type="SUPFAM" id="SSF56935">
    <property type="entry name" value="Porins"/>
    <property type="match status" value="1"/>
</dbReference>
<evidence type="ECO:0000313" key="3">
    <source>
        <dbReference type="Proteomes" id="UP000237640"/>
    </source>
</evidence>
<accession>A0A2T0MJR5</accession>
<keyword evidence="1" id="KW-0732">Signal</keyword>
<sequence>MNLKHILLPICLAWSCIAFSQGLTVSGKVTDSLQNPLDVANVVAINKKTNTLDGFGITTPEGKFKINVKKNTEYTLKISFLGFETKEIPIQTQEEDIYLDVALSSKPENLDEVELIYEIPITIQGDTIVYNTDSFVSGTEKKLADVLKKLPGIEVNDDGEIEVEGKAVTKVMVEGDDFFDGDSKLASKNIPANALDKVEVLRNYNEVSQLSGLMNNQDNIALNIKLKEGKKKFWFGEITGGLGPDERYVAHPKLFYYSPEFSLNVLTDLNNVGEVPFSLRDYWNFTGGARGNIRPNTGTLFNTSTSGLGLSITQNNRASSIDSRFGAVNFSYKPSNSWRVSGYGIFSNTNTLLETMARRTFISTNEIENTQTVADQSTSLGLAKFTSNYKPSNKLQWDYEVLVRTVDDEEDVSTLSVADISDTIFENQEQNPLTVTQNSNLYYTLNDKNIFALETQYEYSDEDPFYNAIRDVQPFVGIVPVDMQQNSFNIGQRQYTQTNRIDAKLDYFWVLGPKSNLNFTFGTIQSSQRFNSSIFQVLDSGDQNTFGNEELGNTVKFSFSDYYLGVHYKLISGKFTFNPGFHIHDYTARNEQLGTEVVDTMFNIVPDVFINLQLKQSESLRFTYTIQREFSDINQFARGYVFTNYNALYQGNRDLESALFHTAQLNFFSFSMFNQQNIFANLVYSKRIDAFKTNTGIVGINQVNTTINSNLDDETLSGTGNYQRTFGRIKVSGRSTLAYTNTFNIVNDMPQNSRSFTQDYEASLGSSFRKAPNLELGYRYTVNRYNTCGIETTFFTDRPFARLDIAFLNGFVLLADYDYYFYRDRNQTIENEYGFLNASLSYQKPESKWEFSIQGTNLTNNQDLNQDTFNDLFFRTTEYSVQPRYILLKVKYDL</sequence>
<dbReference type="Pfam" id="PF13715">
    <property type="entry name" value="CarbopepD_reg_2"/>
    <property type="match status" value="1"/>
</dbReference>
<dbReference type="RefSeq" id="WP_106144690.1">
    <property type="nucleotide sequence ID" value="NZ_PVYX01000001.1"/>
</dbReference>